<comment type="catalytic activity">
    <reaction evidence="13">
        <text>ATP + H2O = ADP + phosphate + H(+)</text>
        <dbReference type="Rhea" id="RHEA:13065"/>
        <dbReference type="ChEBI" id="CHEBI:15377"/>
        <dbReference type="ChEBI" id="CHEBI:15378"/>
        <dbReference type="ChEBI" id="CHEBI:30616"/>
        <dbReference type="ChEBI" id="CHEBI:43474"/>
        <dbReference type="ChEBI" id="CHEBI:456216"/>
        <dbReference type="EC" id="5.6.2.4"/>
    </reaction>
</comment>
<comment type="catalytic activity">
    <reaction evidence="11">
        <text>Couples ATP hydrolysis with the unwinding of duplex DNA by translocating in the 3'-5' direction.</text>
        <dbReference type="EC" id="5.6.2.4"/>
    </reaction>
</comment>
<evidence type="ECO:0000256" key="7">
    <source>
        <dbReference type="ARBA" id="ARBA00022840"/>
    </source>
</evidence>
<keyword evidence="9" id="KW-0234">DNA repair</keyword>
<evidence type="ECO:0000256" key="2">
    <source>
        <dbReference type="ARBA" id="ARBA00022741"/>
    </source>
</evidence>
<evidence type="ECO:0000313" key="16">
    <source>
        <dbReference type="EMBL" id="CBI00262.1"/>
    </source>
</evidence>
<feature type="domain" description="UvrD-like helicase ATP-binding" evidence="14">
    <location>
        <begin position="1"/>
        <end position="173"/>
    </location>
</feature>
<evidence type="ECO:0000256" key="3">
    <source>
        <dbReference type="ARBA" id="ARBA00022763"/>
    </source>
</evidence>
<dbReference type="EC" id="5.6.2.4" evidence="12"/>
<evidence type="ECO:0000256" key="10">
    <source>
        <dbReference type="ARBA" id="ARBA00023235"/>
    </source>
</evidence>
<accession>E6PZA3</accession>
<keyword evidence="8" id="KW-0238">DNA-binding</keyword>
<keyword evidence="2" id="KW-0547">Nucleotide-binding</keyword>
<dbReference type="Gene3D" id="1.10.486.10">
    <property type="entry name" value="PCRA, domain 4"/>
    <property type="match status" value="1"/>
</dbReference>
<dbReference type="PANTHER" id="PTHR11070:SF2">
    <property type="entry name" value="ATP-DEPENDENT DNA HELICASE SRS2"/>
    <property type="match status" value="1"/>
</dbReference>
<evidence type="ECO:0000259" key="15">
    <source>
        <dbReference type="PROSITE" id="PS51217"/>
    </source>
</evidence>
<dbReference type="PROSITE" id="PS51217">
    <property type="entry name" value="UVRD_HELICASE_CTER"/>
    <property type="match status" value="1"/>
</dbReference>
<dbReference type="InterPro" id="IPR011604">
    <property type="entry name" value="PDDEXK-like_dom_sf"/>
</dbReference>
<keyword evidence="10" id="KW-0413">Isomerase</keyword>
<dbReference type="InterPro" id="IPR027417">
    <property type="entry name" value="P-loop_NTPase"/>
</dbReference>
<feature type="domain" description="UvrD-like helicase C-terminal" evidence="15">
    <location>
        <begin position="217"/>
        <end position="490"/>
    </location>
</feature>
<sequence>MKPGLREALGGFLEPLPMAYSAAEWELLRQCFVVLRRAAAELQVVFTESGRVDYTEVAQIALDVLQAPDGSPSDFAMQFAGGIRHLLVDEFQDTSRKQFELIDRIVAAWPEREGRSCFCVGDPMQSIYGFRESEVELFERPARRGFAAEAGPFPDAEPLMLERVKLLANFRTEPTLVRDLNERFAAVFSESSSRQTSAVNFTAAVPALASKGAVSAQLHVAFSRTRKKGKTGTADTEQVSGQQMEQIVALIREHARRAEEYRQATEIVDAKKYRIAVLARKRKTLERIAAALDEAGIAYRATALVPLGERMEILDALSLARAALDPLDRTAWLSVLRGPWCGLTLSELYRLTSADDGAVKAKSVPELIAERLTELAASGFDASRVTAIEQTAEAIRIAAVQSSASSGPGTWLFDLWRTVGGERATNAVEKENLRLLWASLDALPNGEMDLLDRNEDSGLRVALDKLTAVPNPAASADFGVQLMTIHAAKGLEFEVVMVPELEAANRQTEQRMLAWLERGVEDAETPHLTEFLIAPIQRKGEEKGSAKAWVEGVMQERETDEMRRLLYVAATRAREELHLFTRAEYSVSEKDGARVKTPGRSLLASAWPGFAAEIEAAFTAFVAANEAEQASVAQAPAETNTSSEQAIPVFSLRRLKASTRAVEEKRRRGGTRLDVAPEAPLYRRSEGGLRVRVEGIAAHRLLQRLSWLRLRMDAHQAVAALSVAVPGLVAEMRSQGLSLAEAREIADWALAVAQRAGSDPTGAWIVAPHRQATSEAAWTGLITMPDGEEQLKTLRPDRCFLAGVEPLQPEEQSETTWWIIDYKTSGGELASGSEEQVATFVAEHKARFAGQLEAYAGLLRKLVAGDGVAPPSIRLGLYYPRLLRLDYWRG</sequence>
<dbReference type="SUPFAM" id="SSF52540">
    <property type="entry name" value="P-loop containing nucleoside triphosphate hydrolases"/>
    <property type="match status" value="1"/>
</dbReference>
<dbReference type="GO" id="GO:0003677">
    <property type="term" value="F:DNA binding"/>
    <property type="evidence" value="ECO:0007669"/>
    <property type="project" value="UniProtKB-KW"/>
</dbReference>
<evidence type="ECO:0000256" key="6">
    <source>
        <dbReference type="ARBA" id="ARBA00022839"/>
    </source>
</evidence>
<dbReference type="Gene3D" id="3.90.320.10">
    <property type="match status" value="1"/>
</dbReference>
<dbReference type="GO" id="GO:0043138">
    <property type="term" value="F:3'-5' DNA helicase activity"/>
    <property type="evidence" value="ECO:0007669"/>
    <property type="project" value="UniProtKB-EC"/>
</dbReference>
<protein>
    <recommendedName>
        <fullName evidence="12">DNA 3'-5' helicase</fullName>
        <ecNumber evidence="12">5.6.2.4</ecNumber>
    </recommendedName>
</protein>
<evidence type="ECO:0000259" key="14">
    <source>
        <dbReference type="PROSITE" id="PS51198"/>
    </source>
</evidence>
<comment type="caution">
    <text evidence="16">The sequence shown here is derived from an EMBL/GenBank/DDBJ whole genome shotgun (WGS) entry which is preliminary data.</text>
</comment>
<keyword evidence="3" id="KW-0227">DNA damage</keyword>
<evidence type="ECO:0000256" key="9">
    <source>
        <dbReference type="ARBA" id="ARBA00023204"/>
    </source>
</evidence>
<gene>
    <name evidence="16" type="ORF">CARN3_1271</name>
</gene>
<proteinExistence type="predicted"/>
<evidence type="ECO:0000256" key="11">
    <source>
        <dbReference type="ARBA" id="ARBA00034617"/>
    </source>
</evidence>
<organism evidence="16">
    <name type="scientific">mine drainage metagenome</name>
    <dbReference type="NCBI Taxonomy" id="410659"/>
    <lineage>
        <taxon>unclassified sequences</taxon>
        <taxon>metagenomes</taxon>
        <taxon>ecological metagenomes</taxon>
    </lineage>
</organism>
<keyword evidence="1" id="KW-0540">Nuclease</keyword>
<dbReference type="EMBL" id="CABN01000114">
    <property type="protein sequence ID" value="CBI00262.1"/>
    <property type="molecule type" value="Genomic_DNA"/>
</dbReference>
<dbReference type="InterPro" id="IPR014017">
    <property type="entry name" value="DNA_helicase_UvrD-like_C"/>
</dbReference>
<dbReference type="PANTHER" id="PTHR11070">
    <property type="entry name" value="UVRD / RECB / PCRA DNA HELICASE FAMILY MEMBER"/>
    <property type="match status" value="1"/>
</dbReference>
<evidence type="ECO:0000256" key="13">
    <source>
        <dbReference type="ARBA" id="ARBA00048988"/>
    </source>
</evidence>
<dbReference type="GO" id="GO:0033202">
    <property type="term" value="C:DNA helicase complex"/>
    <property type="evidence" value="ECO:0007669"/>
    <property type="project" value="TreeGrafter"/>
</dbReference>
<dbReference type="Pfam" id="PF00580">
    <property type="entry name" value="UvrD-helicase"/>
    <property type="match status" value="1"/>
</dbReference>
<evidence type="ECO:0000256" key="1">
    <source>
        <dbReference type="ARBA" id="ARBA00022722"/>
    </source>
</evidence>
<evidence type="ECO:0000256" key="8">
    <source>
        <dbReference type="ARBA" id="ARBA00023125"/>
    </source>
</evidence>
<dbReference type="InterPro" id="IPR014016">
    <property type="entry name" value="UvrD-like_ATP-bd"/>
</dbReference>
<keyword evidence="7" id="KW-0067">ATP-binding</keyword>
<evidence type="ECO:0000256" key="12">
    <source>
        <dbReference type="ARBA" id="ARBA00034808"/>
    </source>
</evidence>
<name>E6PZA3_9ZZZZ</name>
<keyword evidence="6" id="KW-0269">Exonuclease</keyword>
<keyword evidence="4" id="KW-0378">Hydrolase</keyword>
<dbReference type="GO" id="GO:0000725">
    <property type="term" value="P:recombinational repair"/>
    <property type="evidence" value="ECO:0007669"/>
    <property type="project" value="TreeGrafter"/>
</dbReference>
<dbReference type="Pfam" id="PF13361">
    <property type="entry name" value="UvrD_C"/>
    <property type="match status" value="1"/>
</dbReference>
<dbReference type="PROSITE" id="PS51198">
    <property type="entry name" value="UVRD_HELICASE_ATP_BIND"/>
    <property type="match status" value="1"/>
</dbReference>
<keyword evidence="5" id="KW-0347">Helicase</keyword>
<dbReference type="GO" id="GO:0004527">
    <property type="term" value="F:exonuclease activity"/>
    <property type="evidence" value="ECO:0007669"/>
    <property type="project" value="UniProtKB-KW"/>
</dbReference>
<evidence type="ECO:0000256" key="4">
    <source>
        <dbReference type="ARBA" id="ARBA00022801"/>
    </source>
</evidence>
<dbReference type="InterPro" id="IPR000212">
    <property type="entry name" value="DNA_helicase_UvrD/REP"/>
</dbReference>
<dbReference type="GO" id="GO:0005829">
    <property type="term" value="C:cytosol"/>
    <property type="evidence" value="ECO:0007669"/>
    <property type="project" value="TreeGrafter"/>
</dbReference>
<dbReference type="Gene3D" id="3.40.50.300">
    <property type="entry name" value="P-loop containing nucleotide triphosphate hydrolases"/>
    <property type="match status" value="2"/>
</dbReference>
<dbReference type="AlphaFoldDB" id="E6PZA3"/>
<reference evidence="16" key="1">
    <citation type="submission" date="2009-10" db="EMBL/GenBank/DDBJ databases">
        <title>Diversity of trophic interactions inside an arsenic-rich microbial ecosystem.</title>
        <authorList>
            <person name="Bertin P.N."/>
            <person name="Heinrich-Salmeron A."/>
            <person name="Pelletier E."/>
            <person name="Goulhen-Chollet F."/>
            <person name="Arsene-Ploetze F."/>
            <person name="Gallien S."/>
            <person name="Calteau A."/>
            <person name="Vallenet D."/>
            <person name="Casiot C."/>
            <person name="Chane-Woon-Ming B."/>
            <person name="Giloteaux L."/>
            <person name="Barakat M."/>
            <person name="Bonnefoy V."/>
            <person name="Bruneel O."/>
            <person name="Chandler M."/>
            <person name="Cleiss J."/>
            <person name="Duran R."/>
            <person name="Elbaz-Poulichet F."/>
            <person name="Fonknechten N."/>
            <person name="Lauga B."/>
            <person name="Mornico D."/>
            <person name="Ortet P."/>
            <person name="Schaeffer C."/>
            <person name="Siguier P."/>
            <person name="Alexander Thil Smith A."/>
            <person name="Van Dorsselaer A."/>
            <person name="Weissenbach J."/>
            <person name="Medigue C."/>
            <person name="Le Paslier D."/>
        </authorList>
    </citation>
    <scope>NUCLEOTIDE SEQUENCE</scope>
</reference>
<dbReference type="GO" id="GO:0005524">
    <property type="term" value="F:ATP binding"/>
    <property type="evidence" value="ECO:0007669"/>
    <property type="project" value="UniProtKB-KW"/>
</dbReference>
<evidence type="ECO:0000256" key="5">
    <source>
        <dbReference type="ARBA" id="ARBA00022806"/>
    </source>
</evidence>